<evidence type="ECO:0008006" key="16">
    <source>
        <dbReference type="Google" id="ProtNLM"/>
    </source>
</evidence>
<dbReference type="SMART" id="SM00408">
    <property type="entry name" value="IGc2"/>
    <property type="match status" value="8"/>
</dbReference>
<feature type="domain" description="Ig-like" evidence="12">
    <location>
        <begin position="527"/>
        <end position="620"/>
    </location>
</feature>
<feature type="domain" description="Fibronectin type-III" evidence="13">
    <location>
        <begin position="1249"/>
        <end position="1346"/>
    </location>
</feature>
<dbReference type="Pfam" id="PF00041">
    <property type="entry name" value="fn3"/>
    <property type="match status" value="5"/>
</dbReference>
<dbReference type="InterPro" id="IPR036116">
    <property type="entry name" value="FN3_sf"/>
</dbReference>
<feature type="domain" description="Fibronectin type-III" evidence="13">
    <location>
        <begin position="959"/>
        <end position="1053"/>
    </location>
</feature>
<dbReference type="Pfam" id="PF13927">
    <property type="entry name" value="Ig_3"/>
    <property type="match status" value="3"/>
</dbReference>
<dbReference type="FunFam" id="2.60.40.10:FF:000017">
    <property type="entry name" value="Down syndrome cell adhesion molecule b"/>
    <property type="match status" value="1"/>
</dbReference>
<keyword evidence="6 11" id="KW-1133">Transmembrane helix</keyword>
<feature type="domain" description="Ig-like" evidence="12">
    <location>
        <begin position="790"/>
        <end position="886"/>
    </location>
</feature>
<proteinExistence type="predicted"/>
<evidence type="ECO:0000259" key="13">
    <source>
        <dbReference type="PROSITE" id="PS50853"/>
    </source>
</evidence>
<dbReference type="EMBL" id="JARAKH010000003">
    <property type="protein sequence ID" value="KAK8405240.1"/>
    <property type="molecule type" value="Genomic_DNA"/>
</dbReference>
<feature type="compositionally biased region" description="Pro residues" evidence="10">
    <location>
        <begin position="1759"/>
        <end position="1769"/>
    </location>
</feature>
<feature type="compositionally biased region" description="Basic and acidic residues" evidence="10">
    <location>
        <begin position="1516"/>
        <end position="1527"/>
    </location>
</feature>
<feature type="domain" description="Fibronectin type-III" evidence="13">
    <location>
        <begin position="1058"/>
        <end position="1147"/>
    </location>
</feature>
<keyword evidence="7 11" id="KW-0472">Membrane</keyword>
<dbReference type="PANTHER" id="PTHR10075">
    <property type="entry name" value="BASIGIN RELATED"/>
    <property type="match status" value="1"/>
</dbReference>
<dbReference type="SMART" id="SM00409">
    <property type="entry name" value="IG"/>
    <property type="match status" value="10"/>
</dbReference>
<dbReference type="PROSITE" id="PS50853">
    <property type="entry name" value="FN3"/>
    <property type="match status" value="6"/>
</dbReference>
<evidence type="ECO:0000256" key="7">
    <source>
        <dbReference type="ARBA" id="ARBA00023136"/>
    </source>
</evidence>
<dbReference type="Proteomes" id="UP001487740">
    <property type="component" value="Unassembled WGS sequence"/>
</dbReference>
<dbReference type="InterPro" id="IPR056754">
    <property type="entry name" value="DSCAM/DSCAML_C"/>
</dbReference>
<evidence type="ECO:0000313" key="14">
    <source>
        <dbReference type="EMBL" id="KAK8405240.1"/>
    </source>
</evidence>
<evidence type="ECO:0000256" key="8">
    <source>
        <dbReference type="ARBA" id="ARBA00023157"/>
    </source>
</evidence>
<keyword evidence="5" id="KW-0130">Cell adhesion</keyword>
<evidence type="ECO:0000256" key="11">
    <source>
        <dbReference type="SAM" id="Phobius"/>
    </source>
</evidence>
<dbReference type="Pfam" id="PF07679">
    <property type="entry name" value="I-set"/>
    <property type="match status" value="4"/>
</dbReference>
<feature type="domain" description="Ig-like" evidence="12">
    <location>
        <begin position="1342"/>
        <end position="1434"/>
    </location>
</feature>
<dbReference type="PANTHER" id="PTHR10075:SF14">
    <property type="entry name" value="CELL ADHESION MOLECULE DSCAM2-RELATED"/>
    <property type="match status" value="1"/>
</dbReference>
<keyword evidence="9" id="KW-0393">Immunoglobulin domain</keyword>
<accession>A0AAW0V2Z8</accession>
<feature type="transmembrane region" description="Helical" evidence="11">
    <location>
        <begin position="1654"/>
        <end position="1676"/>
    </location>
</feature>
<keyword evidence="8" id="KW-1015">Disulfide bond</keyword>
<keyword evidence="4" id="KW-0677">Repeat</keyword>
<evidence type="ECO:0000259" key="12">
    <source>
        <dbReference type="PROSITE" id="PS50835"/>
    </source>
</evidence>
<feature type="domain" description="Ig-like" evidence="12">
    <location>
        <begin position="344"/>
        <end position="431"/>
    </location>
</feature>
<feature type="domain" description="Ig-like" evidence="12">
    <location>
        <begin position="752"/>
        <end position="785"/>
    </location>
</feature>
<comment type="caution">
    <text evidence="14">The sequence shown here is derived from an EMBL/GenBank/DDBJ whole genome shotgun (WGS) entry which is preliminary data.</text>
</comment>
<feature type="domain" description="Fibronectin type-III" evidence="13">
    <location>
        <begin position="1532"/>
        <end position="1626"/>
    </location>
</feature>
<evidence type="ECO:0000256" key="3">
    <source>
        <dbReference type="ARBA" id="ARBA00022729"/>
    </source>
</evidence>
<evidence type="ECO:0000256" key="1">
    <source>
        <dbReference type="ARBA" id="ARBA00004167"/>
    </source>
</evidence>
<evidence type="ECO:0000256" key="4">
    <source>
        <dbReference type="ARBA" id="ARBA00022737"/>
    </source>
</evidence>
<name>A0AAW0V2Z8_SCYPA</name>
<dbReference type="GO" id="GO:0007417">
    <property type="term" value="P:central nervous system development"/>
    <property type="evidence" value="ECO:0007669"/>
    <property type="project" value="TreeGrafter"/>
</dbReference>
<evidence type="ECO:0000313" key="15">
    <source>
        <dbReference type="Proteomes" id="UP001487740"/>
    </source>
</evidence>
<feature type="domain" description="Ig-like" evidence="12">
    <location>
        <begin position="891"/>
        <end position="927"/>
    </location>
</feature>
<protein>
    <recommendedName>
        <fullName evidence="16">Down syndrome cell adhesion molecule-like protein Dscam2</fullName>
    </recommendedName>
</protein>
<evidence type="ECO:0000256" key="5">
    <source>
        <dbReference type="ARBA" id="ARBA00022889"/>
    </source>
</evidence>
<evidence type="ECO:0000256" key="9">
    <source>
        <dbReference type="ARBA" id="ARBA00023319"/>
    </source>
</evidence>
<dbReference type="InterPro" id="IPR003961">
    <property type="entry name" value="FN3_dom"/>
</dbReference>
<dbReference type="InterPro" id="IPR003598">
    <property type="entry name" value="Ig_sub2"/>
</dbReference>
<feature type="domain" description="Ig-like" evidence="12">
    <location>
        <begin position="625"/>
        <end position="709"/>
    </location>
</feature>
<evidence type="ECO:0000256" key="10">
    <source>
        <dbReference type="SAM" id="MobiDB-lite"/>
    </source>
</evidence>
<dbReference type="SUPFAM" id="SSF49265">
    <property type="entry name" value="Fibronectin type III"/>
    <property type="match status" value="3"/>
</dbReference>
<dbReference type="FunFam" id="2.60.40.10:FF:000093">
    <property type="entry name" value="Down syndrome cell adhesion molecule, isoform B"/>
    <property type="match status" value="1"/>
</dbReference>
<feature type="domain" description="Fibronectin type-III" evidence="13">
    <location>
        <begin position="1438"/>
        <end position="1531"/>
    </location>
</feature>
<dbReference type="GO" id="GO:0070593">
    <property type="term" value="P:dendrite self-avoidance"/>
    <property type="evidence" value="ECO:0007669"/>
    <property type="project" value="TreeGrafter"/>
</dbReference>
<feature type="region of interest" description="Disordered" evidence="10">
    <location>
        <begin position="1798"/>
        <end position="1869"/>
    </location>
</feature>
<feature type="domain" description="Ig-like" evidence="12">
    <location>
        <begin position="117"/>
        <end position="230"/>
    </location>
</feature>
<evidence type="ECO:0000256" key="6">
    <source>
        <dbReference type="ARBA" id="ARBA00022989"/>
    </source>
</evidence>
<keyword evidence="15" id="KW-1185">Reference proteome</keyword>
<dbReference type="Pfam" id="PF25059">
    <property type="entry name" value="FN3_DSCAM-DSCAML_C"/>
    <property type="match status" value="1"/>
</dbReference>
<keyword evidence="2 11" id="KW-0812">Transmembrane</keyword>
<sequence length="1869" mass="200923">MQASGERRAAAAAEDRPPACPPARPPARTQRGTCKYDGYETKTAEHFTRVGEDWEGNRALEALFTAGWSKARDWGRRRKGGQAGTMVAFLLLAYWWPSRGACDTRLSTGMLNPPQPPQVYRLSRSPQHRLHLAQDLHFIEEPPRQLHFTNTSGAVVDCVAKGVPDPTITWTFADGRPLSQVSGLLQVADNGSLVFPPFPAHRYDTRVHSAVYTCRASSPVGTLLATPTIVRAVVVGQYQVQVYDHLVMTGNTAVLQCVVPSYLREFVSITSWHLEETRHVYPSLHGDGKYHMTEAGDLHVFEVTPADGLSRFSCRALHRLTGKSQVSVSPARIIVTEPQGAVAPRMRESRGRVVVESGVAVTLPCVAQGHPPPSYSWYRGSEVVGGGDVGGGVWVVGGSLVLERADTSHAGQYSCVANNTAGQARMPVHLQVIVPLSVQVTPRQVQVDAGGRLELKCHVSGSPVEAVVWYKDGTEVRPEGRVSLRPRDTLRIAPVVASDAGLYQCVATHSHQYAHAHAHVTLGAAPPQLLYRFIEQTLQPGPAVSLKCIAAGTPTPHITWALDGFPLPHSHRLVKGQYVSAEGDVISHVNISSVHVADGGAYTCTAANSAGEASHVARLNVYGPPQVRPMGQQTAVAGRTFIIACPASGHPIHSITWIKDGSPLPRNYRQRVLANGTLVVQEVTRGADDGRYSCTASSRTGRSDTQSLQLRVLVPPSLAPLTFPRGTRAGMQIRATYARLGVRTSQLDAFTSILVIERAAAEHSGNYTCTASNAAAASATTARLTVNVPPTWVVEPSSTSVALGGSLALHCLARGFPDPVVTWRRQAASGEFVGVVEGTGSGESSIVQWKNGTLWIGRSARGHEGRYLCEAGNGVPPGLSKLVDITVNEPPWFRATEQRQEVRVGGTATLTCHAHGDAPLTLTWSKDAVPLSPLPRYQVSQHEEQDQGGTISKLLHCIKHSWSSHITTSLISSRCAWTPDSNAPITAYIITLEPQSPSAGAGAAREERVGGQERRLVLKDLTPATRYSLRVAAENRVGRGRSSPPVLGSTEEQPPSAPPRDVRVMAVSSSALRVSWEPPPHNSTHGTLLGYHLGYKLASDAEGAYNFTLPGLSGLSPHSHYSVVLRAFNSKGTGPTSPPATAITLEDKPSAPPGQVRCDGVSSSSLVVTWMPPPPSERNGVVTSYRVAFWKTAATEDSSEEAAMMSKDLRAQLDNLRPWMNYSVTVAASTRAGQGVASTPLICTTHQDVPEALTMVKAVASGPRAAVVSWAPPTHPHGRLTRYTVYWKAMGTGTGGEISRRVDPQLTHVTLHDLSHVAHKVWVTAATRKGEGPPSSVVMVKPSHSVAAGVWSVGGNVTAAWREDVSLPCGAVGMPEPTLVWTHDGVPVHTNKDRAVVQRDGTLSLSDLQRDDGGLYTCTATNRHGHDSALYHLNVLVPPSPPSLHVIETTTSSVRVQWNVEDTGGATIQGSSLHYRVAGDQWTQVAVTGDQRTYTTHNLQCGSLHHFYVTVHNHVGRSEPSKTESARTKGRPPQSPPKFQFVTTNSSQATLYLSQWIDGGCPITHFSVEYRKESVTTWTTVGTEIPPTRTYSLGGLEPGNRYMLRVTAHNTAGFAPAEYSITTPSLGHSVAADSGVSVWGGAPSTSSAWQELRVVVPAAVSTLTLLLTLTTVFVCLRKRSPARTHQKGSPETVIGTTEKIGPQEELYTTVRRPAPSPPQQQQQQPQQQQQQESREAQGDYPRDELYHYAAATYRVGNGTPPPPAPPSPPTHAHRPLSRGQKAFTALVYQAPSLHDVDCPNLAEGEGRVPWPRASPPHGPAGVADSQSEGYGSLMSPRGPSPPAPGAPHHRHPAKHPRGPRTCVRNVRFP</sequence>
<dbReference type="InterPro" id="IPR036179">
    <property type="entry name" value="Ig-like_dom_sf"/>
</dbReference>
<dbReference type="InterPro" id="IPR007110">
    <property type="entry name" value="Ig-like_dom"/>
</dbReference>
<feature type="region of interest" description="Disordered" evidence="10">
    <location>
        <begin position="1515"/>
        <end position="1538"/>
    </location>
</feature>
<feature type="domain" description="Ig-like" evidence="12">
    <location>
        <begin position="435"/>
        <end position="521"/>
    </location>
</feature>
<dbReference type="FunFam" id="2.60.40.10:FF:000028">
    <property type="entry name" value="Neuronal cell adhesion molecule"/>
    <property type="match status" value="1"/>
</dbReference>
<dbReference type="FunFam" id="2.60.40.10:FF:000032">
    <property type="entry name" value="palladin isoform X1"/>
    <property type="match status" value="1"/>
</dbReference>
<feature type="compositionally biased region" description="Basic and acidic residues" evidence="10">
    <location>
        <begin position="1"/>
        <end position="17"/>
    </location>
</feature>
<dbReference type="SUPFAM" id="SSF48726">
    <property type="entry name" value="Immunoglobulin"/>
    <property type="match status" value="9"/>
</dbReference>
<gene>
    <name evidence="14" type="ORF">O3P69_001659</name>
</gene>
<dbReference type="CDD" id="cd00063">
    <property type="entry name" value="FN3"/>
    <property type="match status" value="6"/>
</dbReference>
<dbReference type="GO" id="GO:0007411">
    <property type="term" value="P:axon guidance"/>
    <property type="evidence" value="ECO:0007669"/>
    <property type="project" value="TreeGrafter"/>
</dbReference>
<dbReference type="CDD" id="cd20958">
    <property type="entry name" value="IgI_5_Dscam"/>
    <property type="match status" value="1"/>
</dbReference>
<feature type="compositionally biased region" description="Basic residues" evidence="10">
    <location>
        <begin position="1847"/>
        <end position="1858"/>
    </location>
</feature>
<dbReference type="CDD" id="cd00096">
    <property type="entry name" value="Ig"/>
    <property type="match status" value="1"/>
</dbReference>
<feature type="region of interest" description="Disordered" evidence="10">
    <location>
        <begin position="1681"/>
        <end position="1739"/>
    </location>
</feature>
<organism evidence="14 15">
    <name type="scientific">Scylla paramamosain</name>
    <name type="common">Mud crab</name>
    <dbReference type="NCBI Taxonomy" id="85552"/>
    <lineage>
        <taxon>Eukaryota</taxon>
        <taxon>Metazoa</taxon>
        <taxon>Ecdysozoa</taxon>
        <taxon>Arthropoda</taxon>
        <taxon>Crustacea</taxon>
        <taxon>Multicrustacea</taxon>
        <taxon>Malacostraca</taxon>
        <taxon>Eumalacostraca</taxon>
        <taxon>Eucarida</taxon>
        <taxon>Decapoda</taxon>
        <taxon>Pleocyemata</taxon>
        <taxon>Brachyura</taxon>
        <taxon>Eubrachyura</taxon>
        <taxon>Portunoidea</taxon>
        <taxon>Portunidae</taxon>
        <taxon>Portuninae</taxon>
        <taxon>Scylla</taxon>
    </lineage>
</organism>
<dbReference type="InterPro" id="IPR013783">
    <property type="entry name" value="Ig-like_fold"/>
</dbReference>
<dbReference type="Gene3D" id="2.60.40.10">
    <property type="entry name" value="Immunoglobulins"/>
    <property type="match status" value="16"/>
</dbReference>
<dbReference type="SMART" id="SM00060">
    <property type="entry name" value="FN3"/>
    <property type="match status" value="6"/>
</dbReference>
<dbReference type="GO" id="GO:0005886">
    <property type="term" value="C:plasma membrane"/>
    <property type="evidence" value="ECO:0007669"/>
    <property type="project" value="TreeGrafter"/>
</dbReference>
<dbReference type="GO" id="GO:0098632">
    <property type="term" value="F:cell-cell adhesion mediator activity"/>
    <property type="evidence" value="ECO:0007669"/>
    <property type="project" value="TreeGrafter"/>
</dbReference>
<dbReference type="CDD" id="cd20956">
    <property type="entry name" value="IgI_4_Dscam"/>
    <property type="match status" value="1"/>
</dbReference>
<feature type="region of interest" description="Disordered" evidence="10">
    <location>
        <begin position="1"/>
        <end position="33"/>
    </location>
</feature>
<feature type="region of interest" description="Disordered" evidence="10">
    <location>
        <begin position="1032"/>
        <end position="1061"/>
    </location>
</feature>
<keyword evidence="3" id="KW-0732">Signal</keyword>
<feature type="region of interest" description="Disordered" evidence="10">
    <location>
        <begin position="1753"/>
        <end position="1777"/>
    </location>
</feature>
<dbReference type="InterPro" id="IPR003599">
    <property type="entry name" value="Ig_sub"/>
</dbReference>
<dbReference type="GO" id="GO:0007156">
    <property type="term" value="P:homophilic cell adhesion via plasma membrane adhesion molecules"/>
    <property type="evidence" value="ECO:0007669"/>
    <property type="project" value="TreeGrafter"/>
</dbReference>
<dbReference type="PROSITE" id="PS50835">
    <property type="entry name" value="IG_LIKE"/>
    <property type="match status" value="9"/>
</dbReference>
<feature type="compositionally biased region" description="Low complexity" evidence="10">
    <location>
        <begin position="1719"/>
        <end position="1731"/>
    </location>
</feature>
<evidence type="ECO:0000256" key="2">
    <source>
        <dbReference type="ARBA" id="ARBA00022692"/>
    </source>
</evidence>
<reference evidence="14 15" key="1">
    <citation type="submission" date="2023-03" db="EMBL/GenBank/DDBJ databases">
        <title>High-quality genome of Scylla paramamosain provides insights in environmental adaptation.</title>
        <authorList>
            <person name="Zhang L."/>
        </authorList>
    </citation>
    <scope>NUCLEOTIDE SEQUENCE [LARGE SCALE GENOMIC DNA]</scope>
    <source>
        <strain evidence="14">LZ_2023a</strain>
        <tissue evidence="14">Muscle</tissue>
    </source>
</reference>
<dbReference type="InterPro" id="IPR013098">
    <property type="entry name" value="Ig_I-set"/>
</dbReference>
<feature type="domain" description="Fibronectin type-III" evidence="13">
    <location>
        <begin position="1152"/>
        <end position="1248"/>
    </location>
</feature>
<dbReference type="GO" id="GO:0030424">
    <property type="term" value="C:axon"/>
    <property type="evidence" value="ECO:0007669"/>
    <property type="project" value="TreeGrafter"/>
</dbReference>
<comment type="subcellular location">
    <subcellularLocation>
        <location evidence="1">Membrane</location>
        <topology evidence="1">Single-pass membrane protein</topology>
    </subcellularLocation>
</comment>